<sequence length="51" mass="6171">MGKPVPSIWNTEMYALMCHQMPFPAEWLIRYITSKWLLPNMYMLMCLQMTE</sequence>
<keyword evidence="2" id="KW-1185">Reference proteome</keyword>
<dbReference type="InParanoid" id="A0A2J7RTG7"/>
<reference evidence="1 2" key="1">
    <citation type="submission" date="2017-12" db="EMBL/GenBank/DDBJ databases">
        <title>Hemimetabolous genomes reveal molecular basis of termite eusociality.</title>
        <authorList>
            <person name="Harrison M.C."/>
            <person name="Jongepier E."/>
            <person name="Robertson H.M."/>
            <person name="Arning N."/>
            <person name="Bitard-Feildel T."/>
            <person name="Chao H."/>
            <person name="Childers C.P."/>
            <person name="Dinh H."/>
            <person name="Doddapaneni H."/>
            <person name="Dugan S."/>
            <person name="Gowin J."/>
            <person name="Greiner C."/>
            <person name="Han Y."/>
            <person name="Hu H."/>
            <person name="Hughes D.S.T."/>
            <person name="Huylmans A.-K."/>
            <person name="Kemena C."/>
            <person name="Kremer L.P.M."/>
            <person name="Lee S.L."/>
            <person name="Lopez-Ezquerra A."/>
            <person name="Mallet L."/>
            <person name="Monroy-Kuhn J.M."/>
            <person name="Moser A."/>
            <person name="Murali S.C."/>
            <person name="Muzny D.M."/>
            <person name="Otani S."/>
            <person name="Piulachs M.-D."/>
            <person name="Poelchau M."/>
            <person name="Qu J."/>
            <person name="Schaub F."/>
            <person name="Wada-Katsumata A."/>
            <person name="Worley K.C."/>
            <person name="Xie Q."/>
            <person name="Ylla G."/>
            <person name="Poulsen M."/>
            <person name="Gibbs R.A."/>
            <person name="Schal C."/>
            <person name="Richards S."/>
            <person name="Belles X."/>
            <person name="Korb J."/>
            <person name="Bornberg-Bauer E."/>
        </authorList>
    </citation>
    <scope>NUCLEOTIDE SEQUENCE [LARGE SCALE GENOMIC DNA]</scope>
    <source>
        <tissue evidence="1">Whole body</tissue>
    </source>
</reference>
<protein>
    <submittedName>
        <fullName evidence="1">Uncharacterized protein</fullName>
    </submittedName>
</protein>
<gene>
    <name evidence="1" type="ORF">B7P43_G15942</name>
</gene>
<name>A0A2J7RTG7_9NEOP</name>
<organism evidence="1 2">
    <name type="scientific">Cryptotermes secundus</name>
    <dbReference type="NCBI Taxonomy" id="105785"/>
    <lineage>
        <taxon>Eukaryota</taxon>
        <taxon>Metazoa</taxon>
        <taxon>Ecdysozoa</taxon>
        <taxon>Arthropoda</taxon>
        <taxon>Hexapoda</taxon>
        <taxon>Insecta</taxon>
        <taxon>Pterygota</taxon>
        <taxon>Neoptera</taxon>
        <taxon>Polyneoptera</taxon>
        <taxon>Dictyoptera</taxon>
        <taxon>Blattodea</taxon>
        <taxon>Blattoidea</taxon>
        <taxon>Termitoidae</taxon>
        <taxon>Kalotermitidae</taxon>
        <taxon>Cryptotermitinae</taxon>
        <taxon>Cryptotermes</taxon>
    </lineage>
</organism>
<accession>A0A2J7RTG7</accession>
<proteinExistence type="predicted"/>
<dbReference type="EMBL" id="NEVH01000004">
    <property type="protein sequence ID" value="PNF44119.1"/>
    <property type="molecule type" value="Genomic_DNA"/>
</dbReference>
<dbReference type="AlphaFoldDB" id="A0A2J7RTG7"/>
<comment type="caution">
    <text evidence="1">The sequence shown here is derived from an EMBL/GenBank/DDBJ whole genome shotgun (WGS) entry which is preliminary data.</text>
</comment>
<dbReference type="Proteomes" id="UP000235965">
    <property type="component" value="Unassembled WGS sequence"/>
</dbReference>
<evidence type="ECO:0000313" key="1">
    <source>
        <dbReference type="EMBL" id="PNF44119.1"/>
    </source>
</evidence>
<evidence type="ECO:0000313" key="2">
    <source>
        <dbReference type="Proteomes" id="UP000235965"/>
    </source>
</evidence>